<name>A0ABP1HGR3_9EUKA</name>
<sequence length="266" mass="30115">MQLTGTPSDIGNSYAQQVLSDDIDYYHIKLKINLGGQTYFFESIDLQNYQASQTQAFICSNSGCTTDMNYVFKNLNKIESASTVTSMKKQGSIIHMVTETVTKVYEGCYNGFDLKHDHKQIQLDLDINEQSTTCAINQNQSYNMVLVSKNQSLTQIMAFECTLNKSTTFVSHNAVISESQLGLIQNSQRTVLLINQKDGTTVDYSFLQKVVDLDMSGFFRSQIITLVVCVAAISVVEIVRDLFLQYCKHPRKIRTKIQIKDFDELE</sequence>
<organism evidence="2 3">
    <name type="scientific">Hexamita inflata</name>
    <dbReference type="NCBI Taxonomy" id="28002"/>
    <lineage>
        <taxon>Eukaryota</taxon>
        <taxon>Metamonada</taxon>
        <taxon>Diplomonadida</taxon>
        <taxon>Hexamitidae</taxon>
        <taxon>Hexamitinae</taxon>
        <taxon>Hexamita</taxon>
    </lineage>
</organism>
<reference evidence="2 3" key="1">
    <citation type="submission" date="2024-07" db="EMBL/GenBank/DDBJ databases">
        <authorList>
            <person name="Akdeniz Z."/>
        </authorList>
    </citation>
    <scope>NUCLEOTIDE SEQUENCE [LARGE SCALE GENOMIC DNA]</scope>
</reference>
<comment type="caution">
    <text evidence="2">The sequence shown here is derived from an EMBL/GenBank/DDBJ whole genome shotgun (WGS) entry which is preliminary data.</text>
</comment>
<proteinExistence type="predicted"/>
<evidence type="ECO:0000256" key="1">
    <source>
        <dbReference type="SAM" id="Phobius"/>
    </source>
</evidence>
<dbReference type="Proteomes" id="UP001642409">
    <property type="component" value="Unassembled WGS sequence"/>
</dbReference>
<feature type="transmembrane region" description="Helical" evidence="1">
    <location>
        <begin position="223"/>
        <end position="244"/>
    </location>
</feature>
<protein>
    <submittedName>
        <fullName evidence="2">Hypothetical_protein</fullName>
    </submittedName>
</protein>
<accession>A0ABP1HGR3</accession>
<keyword evidence="1" id="KW-0812">Transmembrane</keyword>
<gene>
    <name evidence="2" type="ORF">HINF_LOCUS13365</name>
</gene>
<evidence type="ECO:0000313" key="2">
    <source>
        <dbReference type="EMBL" id="CAL5994058.1"/>
    </source>
</evidence>
<keyword evidence="3" id="KW-1185">Reference proteome</keyword>
<keyword evidence="1" id="KW-1133">Transmembrane helix</keyword>
<evidence type="ECO:0000313" key="3">
    <source>
        <dbReference type="Proteomes" id="UP001642409"/>
    </source>
</evidence>
<dbReference type="EMBL" id="CAXDID020000031">
    <property type="protein sequence ID" value="CAL5994058.1"/>
    <property type="molecule type" value="Genomic_DNA"/>
</dbReference>
<keyword evidence="1" id="KW-0472">Membrane</keyword>